<comment type="cofactor">
    <cofactor evidence="1">
        <name>FAD</name>
        <dbReference type="ChEBI" id="CHEBI:57692"/>
    </cofactor>
</comment>
<dbReference type="EMBL" id="JACHXK010000013">
    <property type="protein sequence ID" value="MBB3112634.1"/>
    <property type="molecule type" value="Genomic_DNA"/>
</dbReference>
<dbReference type="InterPro" id="IPR050097">
    <property type="entry name" value="Ferredoxin-NADP_redctase_2"/>
</dbReference>
<gene>
    <name evidence="6" type="ORF">FHS18_004735</name>
</gene>
<comment type="caution">
    <text evidence="6">The sequence shown here is derived from an EMBL/GenBank/DDBJ whole genome shotgun (WGS) entry which is preliminary data.</text>
</comment>
<protein>
    <submittedName>
        <fullName evidence="6">Thioredoxin reductase (NADPH)</fullName>
        <ecNumber evidence="6">1.8.1.9</ecNumber>
    </submittedName>
</protein>
<keyword evidence="4 6" id="KW-0560">Oxidoreductase</keyword>
<dbReference type="Pfam" id="PF07992">
    <property type="entry name" value="Pyr_redox_2"/>
    <property type="match status" value="1"/>
</dbReference>
<feature type="domain" description="FAD/NAD(P)-binding" evidence="5">
    <location>
        <begin position="3"/>
        <end position="273"/>
    </location>
</feature>
<dbReference type="SUPFAM" id="SSF51905">
    <property type="entry name" value="FAD/NAD(P)-binding domain"/>
    <property type="match status" value="1"/>
</dbReference>
<evidence type="ECO:0000256" key="1">
    <source>
        <dbReference type="ARBA" id="ARBA00001974"/>
    </source>
</evidence>
<dbReference type="AlphaFoldDB" id="A0A7W5FQ38"/>
<dbReference type="Gene3D" id="3.50.50.60">
    <property type="entry name" value="FAD/NAD(P)-binding domain"/>
    <property type="match status" value="2"/>
</dbReference>
<sequence length="304" mass="32235">MEDIIIVGSGPSGLTAAIYLARAGYKPLVIDGSPPGTHAITAAQQLPIEGLESDPIAAMRHQASRYGARFISGTVEQARLQQQPFILTLSSGEIISARSLIISTGASAKYMGIPGERENAGHSVSHASTRDGFFVQGRKLIEIDGNESATEEAIFFTPFASEARLIHRRMEHRTRQLMQERARANPNIKWTMDVRPIEVIPGEIGLHGLKVAVNTTGVDQLLDPDGILVAHGPAASCPLGWEPERDDQGRIKVVPGTSATSIPGVFACGDVQDRLSSEGIDAAGSGCIAALDCEHFLAALSPAA</sequence>
<organism evidence="6 7">
    <name type="scientific">Paenibacillus phyllosphaerae</name>
    <dbReference type="NCBI Taxonomy" id="274593"/>
    <lineage>
        <taxon>Bacteria</taxon>
        <taxon>Bacillati</taxon>
        <taxon>Bacillota</taxon>
        <taxon>Bacilli</taxon>
        <taxon>Bacillales</taxon>
        <taxon>Paenibacillaceae</taxon>
        <taxon>Paenibacillus</taxon>
    </lineage>
</organism>
<name>A0A7W5FQ38_9BACL</name>
<keyword evidence="3" id="KW-0285">Flavoprotein</keyword>
<evidence type="ECO:0000256" key="4">
    <source>
        <dbReference type="ARBA" id="ARBA00023002"/>
    </source>
</evidence>
<dbReference type="GO" id="GO:0004791">
    <property type="term" value="F:thioredoxin-disulfide reductase (NADPH) activity"/>
    <property type="evidence" value="ECO:0007669"/>
    <property type="project" value="UniProtKB-EC"/>
</dbReference>
<dbReference type="PRINTS" id="PR00368">
    <property type="entry name" value="FADPNR"/>
</dbReference>
<dbReference type="InterPro" id="IPR036188">
    <property type="entry name" value="FAD/NAD-bd_sf"/>
</dbReference>
<proteinExistence type="predicted"/>
<evidence type="ECO:0000259" key="5">
    <source>
        <dbReference type="Pfam" id="PF07992"/>
    </source>
</evidence>
<reference evidence="6 7" key="1">
    <citation type="submission" date="2020-08" db="EMBL/GenBank/DDBJ databases">
        <title>Genomic Encyclopedia of Type Strains, Phase III (KMG-III): the genomes of soil and plant-associated and newly described type strains.</title>
        <authorList>
            <person name="Whitman W."/>
        </authorList>
    </citation>
    <scope>NUCLEOTIDE SEQUENCE [LARGE SCALE GENOMIC DNA]</scope>
    <source>
        <strain evidence="6 7">CECT 5862</strain>
    </source>
</reference>
<evidence type="ECO:0000313" key="6">
    <source>
        <dbReference type="EMBL" id="MBB3112634.1"/>
    </source>
</evidence>
<dbReference type="PRINTS" id="PR00469">
    <property type="entry name" value="PNDRDTASEII"/>
</dbReference>
<evidence type="ECO:0000256" key="2">
    <source>
        <dbReference type="ARBA" id="ARBA00011738"/>
    </source>
</evidence>
<dbReference type="EC" id="1.8.1.9" evidence="6"/>
<evidence type="ECO:0000256" key="3">
    <source>
        <dbReference type="ARBA" id="ARBA00022630"/>
    </source>
</evidence>
<keyword evidence="7" id="KW-1185">Reference proteome</keyword>
<comment type="subunit">
    <text evidence="2">Homodimer.</text>
</comment>
<accession>A0A7W5FQ38</accession>
<evidence type="ECO:0000313" key="7">
    <source>
        <dbReference type="Proteomes" id="UP000570361"/>
    </source>
</evidence>
<dbReference type="PANTHER" id="PTHR48105">
    <property type="entry name" value="THIOREDOXIN REDUCTASE 1-RELATED-RELATED"/>
    <property type="match status" value="1"/>
</dbReference>
<dbReference type="InterPro" id="IPR023753">
    <property type="entry name" value="FAD/NAD-binding_dom"/>
</dbReference>
<dbReference type="Proteomes" id="UP000570361">
    <property type="component" value="Unassembled WGS sequence"/>
</dbReference>